<reference evidence="1" key="1">
    <citation type="submission" date="2014-11" db="EMBL/GenBank/DDBJ databases">
        <authorList>
            <person name="Amaro Gonzalez C."/>
        </authorList>
    </citation>
    <scope>NUCLEOTIDE SEQUENCE</scope>
</reference>
<accession>A0A0E9R3Q8</accession>
<dbReference type="AlphaFoldDB" id="A0A0E9R3Q8"/>
<organism evidence="1">
    <name type="scientific">Anguilla anguilla</name>
    <name type="common">European freshwater eel</name>
    <name type="synonym">Muraena anguilla</name>
    <dbReference type="NCBI Taxonomy" id="7936"/>
    <lineage>
        <taxon>Eukaryota</taxon>
        <taxon>Metazoa</taxon>
        <taxon>Chordata</taxon>
        <taxon>Craniata</taxon>
        <taxon>Vertebrata</taxon>
        <taxon>Euteleostomi</taxon>
        <taxon>Actinopterygii</taxon>
        <taxon>Neopterygii</taxon>
        <taxon>Teleostei</taxon>
        <taxon>Anguilliformes</taxon>
        <taxon>Anguillidae</taxon>
        <taxon>Anguilla</taxon>
    </lineage>
</organism>
<reference evidence="1" key="2">
    <citation type="journal article" date="2015" name="Fish Shellfish Immunol.">
        <title>Early steps in the European eel (Anguilla anguilla)-Vibrio vulnificus interaction in the gills: Role of the RtxA13 toxin.</title>
        <authorList>
            <person name="Callol A."/>
            <person name="Pajuelo D."/>
            <person name="Ebbesson L."/>
            <person name="Teles M."/>
            <person name="MacKenzie S."/>
            <person name="Amaro C."/>
        </authorList>
    </citation>
    <scope>NUCLEOTIDE SEQUENCE</scope>
</reference>
<evidence type="ECO:0000313" key="1">
    <source>
        <dbReference type="EMBL" id="JAH22983.1"/>
    </source>
</evidence>
<sequence length="26" mass="2985">MMASLGLLEKLYKLPLLQADRLLKPE</sequence>
<dbReference type="EMBL" id="GBXM01085594">
    <property type="protein sequence ID" value="JAH22983.1"/>
    <property type="molecule type" value="Transcribed_RNA"/>
</dbReference>
<protein>
    <submittedName>
        <fullName evidence="1">Uncharacterized protein</fullName>
    </submittedName>
</protein>
<name>A0A0E9R3Q8_ANGAN</name>
<proteinExistence type="predicted"/>